<feature type="signal peptide" evidence="1">
    <location>
        <begin position="1"/>
        <end position="20"/>
    </location>
</feature>
<name>A0A383UJ61_BLUHO</name>
<organism evidence="2 3">
    <name type="scientific">Blumeria hordei</name>
    <name type="common">Barley powdery mildew</name>
    <name type="synonym">Blumeria graminis f. sp. hordei</name>
    <dbReference type="NCBI Taxonomy" id="2867405"/>
    <lineage>
        <taxon>Eukaryota</taxon>
        <taxon>Fungi</taxon>
        <taxon>Dikarya</taxon>
        <taxon>Ascomycota</taxon>
        <taxon>Pezizomycotina</taxon>
        <taxon>Leotiomycetes</taxon>
        <taxon>Erysiphales</taxon>
        <taxon>Erysiphaceae</taxon>
        <taxon>Blumeria</taxon>
    </lineage>
</organism>
<proteinExistence type="predicted"/>
<accession>A0A383UJ61</accession>
<reference evidence="2 3" key="1">
    <citation type="submission" date="2017-11" db="EMBL/GenBank/DDBJ databases">
        <authorList>
            <person name="Kracher B."/>
        </authorList>
    </citation>
    <scope>NUCLEOTIDE SEQUENCE [LARGE SCALE GENOMIC DNA]</scope>
    <source>
        <strain evidence="2 3">RACE1</strain>
    </source>
</reference>
<feature type="chain" id="PRO_5017078406" evidence="1">
    <location>
        <begin position="21"/>
        <end position="106"/>
    </location>
</feature>
<gene>
    <name evidence="2" type="ORF">BLGHR1_10016</name>
</gene>
<dbReference type="AlphaFoldDB" id="A0A383UJ61"/>
<sequence length="106" mass="11803">MKNFLHLAIALMSVVMPALAVTFNCSGYKIDESVVAREMKKRIRQNDLSQSTLGSHSTTFYKYFDITTSGLTSSSSTGFRCYTNTGTNSPDVREWDGVSWTPCSQE</sequence>
<evidence type="ECO:0000313" key="2">
    <source>
        <dbReference type="EMBL" id="SZE99267.1"/>
    </source>
</evidence>
<protein>
    <submittedName>
        <fullName evidence="2">Uncharacterized protein</fullName>
    </submittedName>
</protein>
<evidence type="ECO:0000256" key="1">
    <source>
        <dbReference type="SAM" id="SignalP"/>
    </source>
</evidence>
<dbReference type="Proteomes" id="UP000275772">
    <property type="component" value="Unassembled WGS sequence"/>
</dbReference>
<evidence type="ECO:0000313" key="3">
    <source>
        <dbReference type="Proteomes" id="UP000275772"/>
    </source>
</evidence>
<dbReference type="VEuPathDB" id="FungiDB:BLGHR1_10016"/>
<keyword evidence="1" id="KW-0732">Signal</keyword>
<dbReference type="EMBL" id="UNSH01000001">
    <property type="protein sequence ID" value="SZE99267.1"/>
    <property type="molecule type" value="Genomic_DNA"/>
</dbReference>